<evidence type="ECO:0000313" key="2">
    <source>
        <dbReference type="WBParaSite" id="nRc.2.0.1.t45461-RA"/>
    </source>
</evidence>
<protein>
    <submittedName>
        <fullName evidence="2">Uncharacterized protein</fullName>
    </submittedName>
</protein>
<proteinExistence type="predicted"/>
<sequence length="337" mass="38453">MTIVSCCFHVAGASEKQRSLRGASEKQRSTFCIQCRRNCVDTSTLFKRIGSLSQSPSCYMDLMISRGIRKFGFLCLIKFITERPKGEIQDTDRDRNLPRCATRADVGNAVNCPKQIEPETCKLLGPTDWYLAFDSKGNISTFFRPLVSSIFDQTLKKLKFDKVDGHRLSIFEATVNKAELFLNLCERPANSSELNLTGWVPKLRPNDNAKTGIFEMLDSQMAACRRSDYQSIALKKYHEKIKVKKDKKTESTELEKSKIKETASQLINCICYKSEDCHTDTSAEKKLSKCYYVVENKTTTVEDVQCVGKFGGTIFFKPRQKLRPFARPCYQTFFSKE</sequence>
<reference evidence="2" key="1">
    <citation type="submission" date="2022-11" db="UniProtKB">
        <authorList>
            <consortium name="WormBaseParasite"/>
        </authorList>
    </citation>
    <scope>IDENTIFICATION</scope>
</reference>
<dbReference type="Proteomes" id="UP000887565">
    <property type="component" value="Unplaced"/>
</dbReference>
<evidence type="ECO:0000313" key="1">
    <source>
        <dbReference type="Proteomes" id="UP000887565"/>
    </source>
</evidence>
<name>A0A915L3Z6_ROMCU</name>
<dbReference type="WBParaSite" id="nRc.2.0.1.t45461-RA">
    <property type="protein sequence ID" value="nRc.2.0.1.t45461-RA"/>
    <property type="gene ID" value="nRc.2.0.1.g45461"/>
</dbReference>
<dbReference type="AlphaFoldDB" id="A0A915L3Z6"/>
<keyword evidence="1" id="KW-1185">Reference proteome</keyword>
<organism evidence="1 2">
    <name type="scientific">Romanomermis culicivorax</name>
    <name type="common">Nematode worm</name>
    <dbReference type="NCBI Taxonomy" id="13658"/>
    <lineage>
        <taxon>Eukaryota</taxon>
        <taxon>Metazoa</taxon>
        <taxon>Ecdysozoa</taxon>
        <taxon>Nematoda</taxon>
        <taxon>Enoplea</taxon>
        <taxon>Dorylaimia</taxon>
        <taxon>Mermithida</taxon>
        <taxon>Mermithoidea</taxon>
        <taxon>Mermithidae</taxon>
        <taxon>Romanomermis</taxon>
    </lineage>
</organism>
<accession>A0A915L3Z6</accession>